<dbReference type="Proteomes" id="UP000029391">
    <property type="component" value="Unassembled WGS sequence"/>
</dbReference>
<dbReference type="RefSeq" id="WP_051239368.1">
    <property type="nucleotide sequence ID" value="NZ_AUFF01000001.1"/>
</dbReference>
<dbReference type="InterPro" id="IPR051043">
    <property type="entry name" value="Sulfatase_Mod_Factor_Kinase"/>
</dbReference>
<dbReference type="PANTHER" id="PTHR23150">
    <property type="entry name" value="SULFATASE MODIFYING FACTOR 1, 2"/>
    <property type="match status" value="1"/>
</dbReference>
<dbReference type="PANTHER" id="PTHR23150:SF35">
    <property type="entry name" value="BLL6746 PROTEIN"/>
    <property type="match status" value="1"/>
</dbReference>
<feature type="region of interest" description="Disordered" evidence="1">
    <location>
        <begin position="96"/>
        <end position="140"/>
    </location>
</feature>
<dbReference type="OrthoDB" id="9768004at2"/>
<evidence type="ECO:0000313" key="5">
    <source>
        <dbReference type="Proteomes" id="UP000029391"/>
    </source>
</evidence>
<dbReference type="EMBL" id="AWXU01000025">
    <property type="protein sequence ID" value="KFN50083.1"/>
    <property type="molecule type" value="Genomic_DNA"/>
</dbReference>
<comment type="caution">
    <text evidence="4">The sequence shown here is derived from an EMBL/GenBank/DDBJ whole genome shotgun (WGS) entry which is preliminary data.</text>
</comment>
<evidence type="ECO:0000259" key="3">
    <source>
        <dbReference type="Pfam" id="PF03781"/>
    </source>
</evidence>
<protein>
    <recommendedName>
        <fullName evidence="3">Sulfatase-modifying factor enzyme-like domain-containing protein</fullName>
    </recommendedName>
</protein>
<reference evidence="4 5" key="1">
    <citation type="submission" date="2013-09" db="EMBL/GenBank/DDBJ databases">
        <title>Genome sequencing of Arenimonas composti.</title>
        <authorList>
            <person name="Chen F."/>
            <person name="Wang G."/>
        </authorList>
    </citation>
    <scope>NUCLEOTIDE SEQUENCE [LARGE SCALE GENOMIC DNA]</scope>
    <source>
        <strain evidence="4 5">TR7-09</strain>
    </source>
</reference>
<dbReference type="GO" id="GO:0120147">
    <property type="term" value="F:formylglycine-generating oxidase activity"/>
    <property type="evidence" value="ECO:0007669"/>
    <property type="project" value="TreeGrafter"/>
</dbReference>
<feature type="signal peptide" evidence="2">
    <location>
        <begin position="1"/>
        <end position="20"/>
    </location>
</feature>
<dbReference type="InterPro" id="IPR005532">
    <property type="entry name" value="SUMF_dom"/>
</dbReference>
<feature type="compositionally biased region" description="Low complexity" evidence="1">
    <location>
        <begin position="116"/>
        <end position="139"/>
    </location>
</feature>
<dbReference type="Pfam" id="PF03781">
    <property type="entry name" value="FGE-sulfatase"/>
    <property type="match status" value="1"/>
</dbReference>
<dbReference type="Gene3D" id="1.25.40.10">
    <property type="entry name" value="Tetratricopeptide repeat domain"/>
    <property type="match status" value="1"/>
</dbReference>
<keyword evidence="2" id="KW-0732">Signal</keyword>
<dbReference type="AlphaFoldDB" id="A0A091BBQ6"/>
<gene>
    <name evidence="4" type="ORF">P873_00905</name>
</gene>
<feature type="domain" description="Sulfatase-modifying factor enzyme-like" evidence="3">
    <location>
        <begin position="392"/>
        <end position="665"/>
    </location>
</feature>
<keyword evidence="5" id="KW-1185">Reference proteome</keyword>
<dbReference type="PROSITE" id="PS51257">
    <property type="entry name" value="PROKAR_LIPOPROTEIN"/>
    <property type="match status" value="1"/>
</dbReference>
<dbReference type="InterPro" id="IPR016187">
    <property type="entry name" value="CTDL_fold"/>
</dbReference>
<feature type="chain" id="PRO_5001869641" description="Sulfatase-modifying factor enzyme-like domain-containing protein" evidence="2">
    <location>
        <begin position="21"/>
        <end position="674"/>
    </location>
</feature>
<dbReference type="Gene3D" id="3.90.1580.10">
    <property type="entry name" value="paralog of FGE (formylglycine-generating enzyme)"/>
    <property type="match status" value="1"/>
</dbReference>
<evidence type="ECO:0000313" key="4">
    <source>
        <dbReference type="EMBL" id="KFN50083.1"/>
    </source>
</evidence>
<dbReference type="SUPFAM" id="SSF48452">
    <property type="entry name" value="TPR-like"/>
    <property type="match status" value="1"/>
</dbReference>
<dbReference type="eggNOG" id="COG1262">
    <property type="taxonomic scope" value="Bacteria"/>
</dbReference>
<dbReference type="InterPro" id="IPR042095">
    <property type="entry name" value="SUMF_sf"/>
</dbReference>
<evidence type="ECO:0000256" key="1">
    <source>
        <dbReference type="SAM" id="MobiDB-lite"/>
    </source>
</evidence>
<sequence length="674" mass="71858">MRQLLRSPIPAAVLVASLLAACGGEGPEADAPPPSPVDPAALEAYVEPADPAPAHVADWTPSLPALREADVREVLAAAGRDLAAGRLLAAGWPAVPTGADGEPVPETSADADTDGTSDAVDAAAPGPATDQQAAAAAPGLIWPPGPEPGALERYLAVAAFDPENTEAATAIRTIADELIQRGRAAIREGRLVDAQRFERVVTRASPQHPQLAVYRLEVEAGQRARALVARGESRVHAGRLLQPEGGSAVAAFREALAAVPDYLPAHDALARVQRERLDAALVAAQQGDYDGAERLHAEAGRVIPGSSAWQDMAARLVELRRERSGELVTQGNAAVDALDLEVAARRLADAERVSPQAAGLDELARRIELARHYGHHRPGQVFREPLAGGGQAPEVVVLAHGRFRMGAAEGESMATAHERPAHEVAFARGFAIARNEVTVGDFARFVSATGYRSLATREGRAAIYDERSGAMAERDGIDWRHDYTGREAAPDLPVVHVAFEDAVAYAGWLSAQTGQRYRLPTEAEFEYALRGGRDSAYPWGEGLPQRVVGNLTGDGDRSRSGRQWSNAIRGYSDGHWGPAPVRSFPAEAFATFDLIGNVSEWVLDCWHDGYRRAPVDGSAWVNPGCTERVVRGASWASTVDRARSAWRQAAPAHSRHARLGFRVVRELQAPGAGR</sequence>
<dbReference type="InterPro" id="IPR011990">
    <property type="entry name" value="TPR-like_helical_dom_sf"/>
</dbReference>
<organism evidence="4 5">
    <name type="scientific">Arenimonas composti TR7-09 = DSM 18010</name>
    <dbReference type="NCBI Taxonomy" id="1121013"/>
    <lineage>
        <taxon>Bacteria</taxon>
        <taxon>Pseudomonadati</taxon>
        <taxon>Pseudomonadota</taxon>
        <taxon>Gammaproteobacteria</taxon>
        <taxon>Lysobacterales</taxon>
        <taxon>Lysobacteraceae</taxon>
        <taxon>Arenimonas</taxon>
    </lineage>
</organism>
<accession>A0A091BBQ6</accession>
<dbReference type="STRING" id="1121013.GCA_000426365_00342"/>
<evidence type="ECO:0000256" key="2">
    <source>
        <dbReference type="SAM" id="SignalP"/>
    </source>
</evidence>
<proteinExistence type="predicted"/>
<dbReference type="SUPFAM" id="SSF56436">
    <property type="entry name" value="C-type lectin-like"/>
    <property type="match status" value="1"/>
</dbReference>
<name>A0A091BBQ6_9GAMM</name>